<protein>
    <submittedName>
        <fullName evidence="1">Uncharacterized protein</fullName>
    </submittedName>
</protein>
<dbReference type="Proteomes" id="UP000000998">
    <property type="component" value="Chromosome"/>
</dbReference>
<gene>
    <name evidence="1" type="ordered locus">Maqu_3378</name>
</gene>
<evidence type="ECO:0000313" key="1">
    <source>
        <dbReference type="EMBL" id="ABM20449.1"/>
    </source>
</evidence>
<dbReference type="KEGG" id="maq:Maqu_3378"/>
<dbReference type="eggNOG" id="COG3378">
    <property type="taxonomic scope" value="Bacteria"/>
</dbReference>
<accession>A1U630</accession>
<dbReference type="STRING" id="351348.Maqu_3378"/>
<dbReference type="AlphaFoldDB" id="A1U630"/>
<reference evidence="2" key="1">
    <citation type="journal article" date="2011" name="Appl. Environ. Microbiol.">
        <title>Genomic potential of Marinobacter aquaeolei, a biogeochemical 'opportunitroph'.</title>
        <authorList>
            <person name="Singer E."/>
            <person name="Webb E.A."/>
            <person name="Nelson W.C."/>
            <person name="Heidelberg J.F."/>
            <person name="Ivanova N."/>
            <person name="Pati A."/>
            <person name="Edwards K.J."/>
        </authorList>
    </citation>
    <scope>NUCLEOTIDE SEQUENCE [LARGE SCALE GENOMIC DNA]</scope>
    <source>
        <strain evidence="2">ATCC 700491 / DSM 11845 / VT8</strain>
    </source>
</reference>
<sequence length="317" mass="35010">MDNDKAGKLDGEKSGCTWTCPKSAKDWSDVYQQSGREAVLAEYQEGMTVPVKPELETREEADDERKAQSDLIVEFVLASNDLFHDENDVAYAQNMDSGEVWPLAGKAFRHWLTAAFYGQTKKAVRDQSLREARMTLEGIAMQDCRPVYIRVASIEGWHWIDLAEPGRNDAICLMPGKWAIYSAPVMFSRSESAQALPRPIPGGNIDLLWSIANIVPDQRILVIAWLVECLRTDTPFPILEMFGEQGCAKSTTQTALRRLIDPNAADLRAVPKSAEDLYVTGGTNHVISIENVSHLPAPIQDALCVIATGGGFAEGAW</sequence>
<dbReference type="HOGENOM" id="CLU_876622_0_0_6"/>
<evidence type="ECO:0000313" key="2">
    <source>
        <dbReference type="Proteomes" id="UP000000998"/>
    </source>
</evidence>
<dbReference type="EMBL" id="CP000514">
    <property type="protein sequence ID" value="ABM20449.1"/>
    <property type="molecule type" value="Genomic_DNA"/>
</dbReference>
<organism evidence="1 2">
    <name type="scientific">Marinobacter nauticus (strain ATCC 700491 / DSM 11845 / VT8)</name>
    <name type="common">Marinobacter aquaeolei</name>
    <dbReference type="NCBI Taxonomy" id="351348"/>
    <lineage>
        <taxon>Bacteria</taxon>
        <taxon>Pseudomonadati</taxon>
        <taxon>Pseudomonadota</taxon>
        <taxon>Gammaproteobacteria</taxon>
        <taxon>Pseudomonadales</taxon>
        <taxon>Marinobacteraceae</taxon>
        <taxon>Marinobacter</taxon>
    </lineage>
</organism>
<proteinExistence type="predicted"/>
<name>A1U630_MARN8</name>